<evidence type="ECO:0000313" key="2">
    <source>
        <dbReference type="Proteomes" id="UP000814140"/>
    </source>
</evidence>
<gene>
    <name evidence="1" type="ORF">BV25DRAFT_1819689</name>
</gene>
<dbReference type="Proteomes" id="UP000814140">
    <property type="component" value="Unassembled WGS sequence"/>
</dbReference>
<protein>
    <submittedName>
        <fullName evidence="1">Uncharacterized protein</fullName>
    </submittedName>
</protein>
<evidence type="ECO:0000313" key="1">
    <source>
        <dbReference type="EMBL" id="KAI0067366.1"/>
    </source>
</evidence>
<dbReference type="EMBL" id="MU277190">
    <property type="protein sequence ID" value="KAI0067366.1"/>
    <property type="molecule type" value="Genomic_DNA"/>
</dbReference>
<organism evidence="1 2">
    <name type="scientific">Artomyces pyxidatus</name>
    <dbReference type="NCBI Taxonomy" id="48021"/>
    <lineage>
        <taxon>Eukaryota</taxon>
        <taxon>Fungi</taxon>
        <taxon>Dikarya</taxon>
        <taxon>Basidiomycota</taxon>
        <taxon>Agaricomycotina</taxon>
        <taxon>Agaricomycetes</taxon>
        <taxon>Russulales</taxon>
        <taxon>Auriscalpiaceae</taxon>
        <taxon>Artomyces</taxon>
    </lineage>
</organism>
<reference evidence="1" key="2">
    <citation type="journal article" date="2022" name="New Phytol.">
        <title>Evolutionary transition to the ectomycorrhizal habit in the genomes of a hyperdiverse lineage of mushroom-forming fungi.</title>
        <authorList>
            <person name="Looney B."/>
            <person name="Miyauchi S."/>
            <person name="Morin E."/>
            <person name="Drula E."/>
            <person name="Courty P.E."/>
            <person name="Kohler A."/>
            <person name="Kuo A."/>
            <person name="LaButti K."/>
            <person name="Pangilinan J."/>
            <person name="Lipzen A."/>
            <person name="Riley R."/>
            <person name="Andreopoulos W."/>
            <person name="He G."/>
            <person name="Johnson J."/>
            <person name="Nolan M."/>
            <person name="Tritt A."/>
            <person name="Barry K.W."/>
            <person name="Grigoriev I.V."/>
            <person name="Nagy L.G."/>
            <person name="Hibbett D."/>
            <person name="Henrissat B."/>
            <person name="Matheny P.B."/>
            <person name="Labbe J."/>
            <person name="Martin F.M."/>
        </authorList>
    </citation>
    <scope>NUCLEOTIDE SEQUENCE</scope>
    <source>
        <strain evidence="1">HHB10654</strain>
    </source>
</reference>
<proteinExistence type="predicted"/>
<accession>A0ACB8TFY6</accession>
<reference evidence="1" key="1">
    <citation type="submission" date="2021-03" db="EMBL/GenBank/DDBJ databases">
        <authorList>
            <consortium name="DOE Joint Genome Institute"/>
            <person name="Ahrendt S."/>
            <person name="Looney B.P."/>
            <person name="Miyauchi S."/>
            <person name="Morin E."/>
            <person name="Drula E."/>
            <person name="Courty P.E."/>
            <person name="Chicoki N."/>
            <person name="Fauchery L."/>
            <person name="Kohler A."/>
            <person name="Kuo A."/>
            <person name="Labutti K."/>
            <person name="Pangilinan J."/>
            <person name="Lipzen A."/>
            <person name="Riley R."/>
            <person name="Andreopoulos W."/>
            <person name="He G."/>
            <person name="Johnson J."/>
            <person name="Barry K.W."/>
            <person name="Grigoriev I.V."/>
            <person name="Nagy L."/>
            <person name="Hibbett D."/>
            <person name="Henrissat B."/>
            <person name="Matheny P.B."/>
            <person name="Labbe J."/>
            <person name="Martin F."/>
        </authorList>
    </citation>
    <scope>NUCLEOTIDE SEQUENCE</scope>
    <source>
        <strain evidence="1">HHB10654</strain>
    </source>
</reference>
<comment type="caution">
    <text evidence="1">The sequence shown here is derived from an EMBL/GenBank/DDBJ whole genome shotgun (WGS) entry which is preliminary data.</text>
</comment>
<keyword evidence="2" id="KW-1185">Reference proteome</keyword>
<sequence length="297" mass="32976">MQCVTEGHFLAVTIMSQVQSSVPTQVLQRLSQRSRTCIERLGQHEPEIADLHAHPVLKLAAVLVLLYERAGELRVLLTTRSKALRSHPGQTALPGGKVDDTDKDVFQTAYREAYEEVGLPLNSPHVHAVCTLRPFVSAYKILVTPVVALLDELSVLDELVAEPGEVAHIFDHPLEALLDPAIALKEPLEPIGSEHWPYDVELHSWSDIQVQWLNNTTYRMHRFRSAASPVKGLTSDILILAAEIAYDQKPVYERWGADQLKDFGTVFRVLQESISQEQQPAPQSAMQGSVAQVATSV</sequence>
<name>A0ACB8TFY6_9AGAM</name>